<protein>
    <submittedName>
        <fullName evidence="9">Chain-length determining protein</fullName>
    </submittedName>
</protein>
<evidence type="ECO:0000313" key="9">
    <source>
        <dbReference type="EMBL" id="MBT0666194.1"/>
    </source>
</evidence>
<dbReference type="AlphaFoldDB" id="A0AAW4L5Y0"/>
<evidence type="ECO:0000256" key="7">
    <source>
        <dbReference type="SAM" id="Phobius"/>
    </source>
</evidence>
<proteinExistence type="predicted"/>
<dbReference type="PANTHER" id="PTHR32309:SF13">
    <property type="entry name" value="FERRIC ENTEROBACTIN TRANSPORT PROTEIN FEPE"/>
    <property type="match status" value="1"/>
</dbReference>
<gene>
    <name evidence="9" type="ORF">KI809_17925</name>
</gene>
<sequence length="519" mass="58344">MQEVTSINDLLAIVRRRKFSIVLPALTIFVVATLTAFLLPPTYRSTSTILIEDQEVPREYVTSTVTGFAEQRLHTINQRIMSTPKLLEIINRFNLYADLKQKKTTEEIVAKMRKDIKFETISADVIDPRTGRPTPATIAFTLSYQGKNPGVVQQIANVLASLYLEENLKVREQQTLGTSTFMGEELKTVQSQLAATDAQISAYKQRNLDSLPELAQVNIQGLDMVERDINQFNDQLRTLRERESNLQTQLTGLPAEETSSDRARLGELKAKLNALRTRVSDEYPDVVKLKVEIAGMERQIRSSGGDPNGTRNENPNYVNISAQLNGVRAEIEGVKRQLELQQERKRDFRRRIAASPRVEEGFKAMLTERNSLQLKYDDLNRKYMESKVAHGLEKEQKGERFSLIDAARLPELPVSPNIPAILIIGLILGIGVGVGVAALREFSDHSVRDVDLLAKLAGVPVLAAIPEIVTDLDRARVRSLRLKALLGTSVTICTGIMVFHFLVMDLNVFWAKLLRRMML</sequence>
<feature type="coiled-coil region" evidence="6">
    <location>
        <begin position="186"/>
        <end position="249"/>
    </location>
</feature>
<comment type="caution">
    <text evidence="9">The sequence shown here is derived from an EMBL/GenBank/DDBJ whole genome shotgun (WGS) entry which is preliminary data.</text>
</comment>
<dbReference type="InterPro" id="IPR050445">
    <property type="entry name" value="Bact_polysacc_biosynth/exp"/>
</dbReference>
<dbReference type="RefSeq" id="WP_214172965.1">
    <property type="nucleotide sequence ID" value="NZ_JAHCVJ010000009.1"/>
</dbReference>
<evidence type="ECO:0000256" key="4">
    <source>
        <dbReference type="ARBA" id="ARBA00022989"/>
    </source>
</evidence>
<dbReference type="GO" id="GO:0005886">
    <property type="term" value="C:plasma membrane"/>
    <property type="evidence" value="ECO:0007669"/>
    <property type="project" value="UniProtKB-SubCell"/>
</dbReference>
<accession>A0AAW4L5Y0</accession>
<dbReference type="Proteomes" id="UP000811899">
    <property type="component" value="Unassembled WGS sequence"/>
</dbReference>
<feature type="domain" description="Polysaccharide chain length determinant N-terminal" evidence="8">
    <location>
        <begin position="7"/>
        <end position="59"/>
    </location>
</feature>
<keyword evidence="2" id="KW-1003">Cell membrane</keyword>
<evidence type="ECO:0000259" key="8">
    <source>
        <dbReference type="Pfam" id="PF02706"/>
    </source>
</evidence>
<feature type="transmembrane region" description="Helical" evidence="7">
    <location>
        <begin position="418"/>
        <end position="439"/>
    </location>
</feature>
<organism evidence="9 10">
    <name type="scientific">Geoanaerobacter pelophilus</name>
    <dbReference type="NCBI Taxonomy" id="60036"/>
    <lineage>
        <taxon>Bacteria</taxon>
        <taxon>Pseudomonadati</taxon>
        <taxon>Thermodesulfobacteriota</taxon>
        <taxon>Desulfuromonadia</taxon>
        <taxon>Geobacterales</taxon>
        <taxon>Geobacteraceae</taxon>
        <taxon>Geoanaerobacter</taxon>
    </lineage>
</organism>
<evidence type="ECO:0000256" key="5">
    <source>
        <dbReference type="ARBA" id="ARBA00023136"/>
    </source>
</evidence>
<reference evidence="9 10" key="1">
    <citation type="submission" date="2021-05" db="EMBL/GenBank/DDBJ databases">
        <title>The draft genome of Geobacter pelophilus DSM 12255.</title>
        <authorList>
            <person name="Xu Z."/>
            <person name="Masuda Y."/>
            <person name="Itoh H."/>
            <person name="Senoo K."/>
        </authorList>
    </citation>
    <scope>NUCLEOTIDE SEQUENCE [LARGE SCALE GENOMIC DNA]</scope>
    <source>
        <strain evidence="9 10">DSM 12255</strain>
    </source>
</reference>
<feature type="transmembrane region" description="Helical" evidence="7">
    <location>
        <begin position="21"/>
        <end position="39"/>
    </location>
</feature>
<feature type="coiled-coil region" evidence="6">
    <location>
        <begin position="324"/>
        <end position="382"/>
    </location>
</feature>
<keyword evidence="5 7" id="KW-0472">Membrane</keyword>
<dbReference type="GO" id="GO:0004713">
    <property type="term" value="F:protein tyrosine kinase activity"/>
    <property type="evidence" value="ECO:0007669"/>
    <property type="project" value="TreeGrafter"/>
</dbReference>
<evidence type="ECO:0000256" key="2">
    <source>
        <dbReference type="ARBA" id="ARBA00022475"/>
    </source>
</evidence>
<dbReference type="EMBL" id="JAHCVJ010000009">
    <property type="protein sequence ID" value="MBT0666194.1"/>
    <property type="molecule type" value="Genomic_DNA"/>
</dbReference>
<comment type="subcellular location">
    <subcellularLocation>
        <location evidence="1">Cell membrane</location>
        <topology evidence="1">Multi-pass membrane protein</topology>
    </subcellularLocation>
</comment>
<keyword evidence="6" id="KW-0175">Coiled coil</keyword>
<evidence type="ECO:0000256" key="6">
    <source>
        <dbReference type="SAM" id="Coils"/>
    </source>
</evidence>
<dbReference type="Pfam" id="PF02706">
    <property type="entry name" value="Wzz"/>
    <property type="match status" value="1"/>
</dbReference>
<evidence type="ECO:0000256" key="1">
    <source>
        <dbReference type="ARBA" id="ARBA00004651"/>
    </source>
</evidence>
<keyword evidence="4 7" id="KW-1133">Transmembrane helix</keyword>
<dbReference type="InterPro" id="IPR003856">
    <property type="entry name" value="LPS_length_determ_N"/>
</dbReference>
<evidence type="ECO:0000313" key="10">
    <source>
        <dbReference type="Proteomes" id="UP000811899"/>
    </source>
</evidence>
<feature type="transmembrane region" description="Helical" evidence="7">
    <location>
        <begin position="484"/>
        <end position="510"/>
    </location>
</feature>
<name>A0AAW4L5Y0_9BACT</name>
<keyword evidence="10" id="KW-1185">Reference proteome</keyword>
<dbReference type="PANTHER" id="PTHR32309">
    <property type="entry name" value="TYROSINE-PROTEIN KINASE"/>
    <property type="match status" value="1"/>
</dbReference>
<keyword evidence="3 7" id="KW-0812">Transmembrane</keyword>
<evidence type="ECO:0000256" key="3">
    <source>
        <dbReference type="ARBA" id="ARBA00022692"/>
    </source>
</evidence>